<evidence type="ECO:0000256" key="11">
    <source>
        <dbReference type="ARBA" id="ARBA00022932"/>
    </source>
</evidence>
<keyword evidence="21" id="KW-1185">Reference proteome</keyword>
<dbReference type="InterPro" id="IPR018320">
    <property type="entry name" value="DNA_polymerase_1"/>
</dbReference>
<dbReference type="InterPro" id="IPR008918">
    <property type="entry name" value="HhH2"/>
</dbReference>
<dbReference type="InterPro" id="IPR019760">
    <property type="entry name" value="DNA-dir_DNA_pol_A_CS"/>
</dbReference>
<dbReference type="PANTHER" id="PTHR10133:SF27">
    <property type="entry name" value="DNA POLYMERASE NU"/>
    <property type="match status" value="1"/>
</dbReference>
<keyword evidence="9 16" id="KW-0378">Hydrolase</keyword>
<dbReference type="InterPro" id="IPR020045">
    <property type="entry name" value="DNA_polI_H3TH"/>
</dbReference>
<dbReference type="Pfam" id="PF01367">
    <property type="entry name" value="5_3_exonuc"/>
    <property type="match status" value="1"/>
</dbReference>
<dbReference type="InterPro" id="IPR036279">
    <property type="entry name" value="5-3_exonuclease_C_sf"/>
</dbReference>
<dbReference type="SMART" id="SM00482">
    <property type="entry name" value="POLAc"/>
    <property type="match status" value="1"/>
</dbReference>
<keyword evidence="11 16" id="KW-0239">DNA-directed DNA polymerase</keyword>
<organism evidence="20 21">
    <name type="scientific">Sulfidibacter corallicola</name>
    <dbReference type="NCBI Taxonomy" id="2818388"/>
    <lineage>
        <taxon>Bacteria</taxon>
        <taxon>Pseudomonadati</taxon>
        <taxon>Acidobacteriota</taxon>
        <taxon>Holophagae</taxon>
        <taxon>Acanthopleuribacterales</taxon>
        <taxon>Acanthopleuribacteraceae</taxon>
        <taxon>Sulfidibacter</taxon>
    </lineage>
</organism>
<dbReference type="Pfam" id="PF01612">
    <property type="entry name" value="DNA_pol_A_exo1"/>
    <property type="match status" value="1"/>
</dbReference>
<keyword evidence="7" id="KW-0540">Nuclease</keyword>
<dbReference type="Pfam" id="PF02739">
    <property type="entry name" value="5_3_exonuc_N"/>
    <property type="match status" value="1"/>
</dbReference>
<feature type="domain" description="DNA-directed DNA polymerase family A palm" evidence="19">
    <location>
        <begin position="643"/>
        <end position="849"/>
    </location>
</feature>
<name>A0A8A4TUG5_SULCO</name>
<evidence type="ECO:0000256" key="3">
    <source>
        <dbReference type="ARBA" id="ARBA00020311"/>
    </source>
</evidence>
<dbReference type="PRINTS" id="PR00868">
    <property type="entry name" value="DNAPOLI"/>
</dbReference>
<keyword evidence="5 16" id="KW-0548">Nucleotidyltransferase</keyword>
<dbReference type="InterPro" id="IPR020046">
    <property type="entry name" value="5-3_exonucl_a-hlix_arch_N"/>
</dbReference>
<dbReference type="RefSeq" id="WP_237383259.1">
    <property type="nucleotide sequence ID" value="NZ_CP071793.1"/>
</dbReference>
<dbReference type="InterPro" id="IPR002562">
    <property type="entry name" value="3'-5'_exonuclease_dom"/>
</dbReference>
<dbReference type="SUPFAM" id="SSF47807">
    <property type="entry name" value="5' to 3' exonuclease, C-terminal subdomain"/>
    <property type="match status" value="1"/>
</dbReference>
<dbReference type="CDD" id="cd09859">
    <property type="entry name" value="PIN_53EXO"/>
    <property type="match status" value="1"/>
</dbReference>
<dbReference type="PANTHER" id="PTHR10133">
    <property type="entry name" value="DNA POLYMERASE I"/>
    <property type="match status" value="1"/>
</dbReference>
<dbReference type="Proteomes" id="UP000663929">
    <property type="component" value="Chromosome"/>
</dbReference>
<evidence type="ECO:0000256" key="7">
    <source>
        <dbReference type="ARBA" id="ARBA00022722"/>
    </source>
</evidence>
<evidence type="ECO:0000313" key="20">
    <source>
        <dbReference type="EMBL" id="QTD53160.1"/>
    </source>
</evidence>
<dbReference type="CDD" id="cd08637">
    <property type="entry name" value="DNA_pol_A_pol_I_C"/>
    <property type="match status" value="1"/>
</dbReference>
<dbReference type="CDD" id="cd09898">
    <property type="entry name" value="H3TH_53EXO"/>
    <property type="match status" value="1"/>
</dbReference>
<dbReference type="NCBIfam" id="NF004397">
    <property type="entry name" value="PRK05755.1"/>
    <property type="match status" value="1"/>
</dbReference>
<dbReference type="EMBL" id="CP071793">
    <property type="protein sequence ID" value="QTD53160.1"/>
    <property type="molecule type" value="Genomic_DNA"/>
</dbReference>
<dbReference type="Gene3D" id="3.30.420.10">
    <property type="entry name" value="Ribonuclease H-like superfamily/Ribonuclease H"/>
    <property type="match status" value="1"/>
</dbReference>
<keyword evidence="10 16" id="KW-0269">Exonuclease</keyword>
<dbReference type="EC" id="2.7.7.7" evidence="2 15"/>
<dbReference type="SMART" id="SM00475">
    <property type="entry name" value="53EXOc"/>
    <property type="match status" value="1"/>
</dbReference>
<evidence type="ECO:0000256" key="13">
    <source>
        <dbReference type="ARBA" id="ARBA00023204"/>
    </source>
</evidence>
<evidence type="ECO:0000256" key="9">
    <source>
        <dbReference type="ARBA" id="ARBA00022801"/>
    </source>
</evidence>
<evidence type="ECO:0000256" key="8">
    <source>
        <dbReference type="ARBA" id="ARBA00022763"/>
    </source>
</evidence>
<dbReference type="InterPro" id="IPR043502">
    <property type="entry name" value="DNA/RNA_pol_sf"/>
</dbReference>
<dbReference type="SMART" id="SM00474">
    <property type="entry name" value="35EXOc"/>
    <property type="match status" value="1"/>
</dbReference>
<dbReference type="GO" id="GO:0003887">
    <property type="term" value="F:DNA-directed DNA polymerase activity"/>
    <property type="evidence" value="ECO:0007669"/>
    <property type="project" value="UniProtKB-UniRule"/>
</dbReference>
<accession>A0A8A4TUG5</accession>
<evidence type="ECO:0000259" key="17">
    <source>
        <dbReference type="SMART" id="SM00474"/>
    </source>
</evidence>
<evidence type="ECO:0000256" key="2">
    <source>
        <dbReference type="ARBA" id="ARBA00012417"/>
    </source>
</evidence>
<dbReference type="FunFam" id="1.10.150.20:FF:000002">
    <property type="entry name" value="DNA polymerase I"/>
    <property type="match status" value="1"/>
</dbReference>
<dbReference type="PROSITE" id="PS00447">
    <property type="entry name" value="DNA_POLYMERASE_A"/>
    <property type="match status" value="1"/>
</dbReference>
<dbReference type="InterPro" id="IPR029060">
    <property type="entry name" value="PIN-like_dom_sf"/>
</dbReference>
<dbReference type="FunFam" id="1.20.1060.10:FF:000001">
    <property type="entry name" value="DNA polymerase I"/>
    <property type="match status" value="1"/>
</dbReference>
<evidence type="ECO:0000256" key="12">
    <source>
        <dbReference type="ARBA" id="ARBA00023125"/>
    </source>
</evidence>
<evidence type="ECO:0000256" key="16">
    <source>
        <dbReference type="RuleBase" id="RU004460"/>
    </source>
</evidence>
<dbReference type="GO" id="GO:0006302">
    <property type="term" value="P:double-strand break repair"/>
    <property type="evidence" value="ECO:0007669"/>
    <property type="project" value="TreeGrafter"/>
</dbReference>
<evidence type="ECO:0000256" key="5">
    <source>
        <dbReference type="ARBA" id="ARBA00022695"/>
    </source>
</evidence>
<evidence type="ECO:0000259" key="18">
    <source>
        <dbReference type="SMART" id="SM00475"/>
    </source>
</evidence>
<dbReference type="InterPro" id="IPR001098">
    <property type="entry name" value="DNA-dir_DNA_pol_A_palm_dom"/>
</dbReference>
<evidence type="ECO:0000256" key="15">
    <source>
        <dbReference type="NCBIfam" id="TIGR00593"/>
    </source>
</evidence>
<dbReference type="Pfam" id="PF00476">
    <property type="entry name" value="DNA_pol_A"/>
    <property type="match status" value="1"/>
</dbReference>
<keyword evidence="4 16" id="KW-0808">Transferase</keyword>
<dbReference type="CDD" id="cd06139">
    <property type="entry name" value="DNA_polA_I_Ecoli_like_exo"/>
    <property type="match status" value="1"/>
</dbReference>
<dbReference type="InterPro" id="IPR002298">
    <property type="entry name" value="DNA_polymerase_A"/>
</dbReference>
<dbReference type="SUPFAM" id="SSF88723">
    <property type="entry name" value="PIN domain-like"/>
    <property type="match status" value="1"/>
</dbReference>
<dbReference type="KEGG" id="scor:J3U87_11925"/>
<evidence type="ECO:0000256" key="4">
    <source>
        <dbReference type="ARBA" id="ARBA00022679"/>
    </source>
</evidence>
<dbReference type="Gene3D" id="1.10.150.20">
    <property type="entry name" value="5' to 3' exonuclease, C-terminal subdomain"/>
    <property type="match status" value="2"/>
</dbReference>
<dbReference type="GO" id="GO:0006261">
    <property type="term" value="P:DNA-templated DNA replication"/>
    <property type="evidence" value="ECO:0007669"/>
    <property type="project" value="UniProtKB-UniRule"/>
</dbReference>
<comment type="function">
    <text evidence="16">In addition to polymerase activity, this DNA polymerase exhibits 3'-5' and 5'-3' exonuclease activity.</text>
</comment>
<dbReference type="InterPro" id="IPR012337">
    <property type="entry name" value="RNaseH-like_sf"/>
</dbReference>
<dbReference type="AlphaFoldDB" id="A0A8A4TUG5"/>
<comment type="similarity">
    <text evidence="1 16">Belongs to the DNA polymerase type-A family.</text>
</comment>
<dbReference type="Gene3D" id="3.30.70.370">
    <property type="match status" value="1"/>
</dbReference>
<feature type="domain" description="3'-5' exonuclease" evidence="17">
    <location>
        <begin position="289"/>
        <end position="473"/>
    </location>
</feature>
<dbReference type="GO" id="GO:0008408">
    <property type="term" value="F:3'-5' exonuclease activity"/>
    <property type="evidence" value="ECO:0007669"/>
    <property type="project" value="UniProtKB-UniRule"/>
</dbReference>
<dbReference type="SMART" id="SM00279">
    <property type="entry name" value="HhH2"/>
    <property type="match status" value="1"/>
</dbReference>
<reference evidence="20" key="1">
    <citation type="submission" date="2021-03" db="EMBL/GenBank/DDBJ databases">
        <title>Acanthopleuribacteraceae sp. M133.</title>
        <authorList>
            <person name="Wang G."/>
        </authorList>
    </citation>
    <scope>NUCLEOTIDE SEQUENCE</scope>
    <source>
        <strain evidence="20">M133</strain>
    </source>
</reference>
<dbReference type="SUPFAM" id="SSF56672">
    <property type="entry name" value="DNA/RNA polymerases"/>
    <property type="match status" value="1"/>
</dbReference>
<dbReference type="FunFam" id="1.10.150.20:FF:000003">
    <property type="entry name" value="DNA polymerase I"/>
    <property type="match status" value="1"/>
</dbReference>
<keyword evidence="13 16" id="KW-0234">DNA repair</keyword>
<sequence length="885" mass="100639">MTRQRFFIIDAFAHIFRAFYAVKNIDHNAVFGFTMMLRKLLASEDPEFIAVAFDTSAPTFRKELYPEYKANRDAMPESLVPQIPIIKELIEAFNIPMVEAPGFEADDIIGTLAKRAAEKNVQAVIVSGDKDMLQLVQGDDIVMFDSKKGVEYLGESGIPDFFGCKPDQIIDLLTIWGDSSDNVPGVRGVGEKGAKKLLAEYGNLDEIYKNLDQIKQKRYREGFADARDRIELTRTLVTIRTDLELAFDEDTYRRKEPQNDDLRALYERLNFKTLMEQVPITLRRCETEYELLDNEERLKAWLDEIKEKAFVVFDIETTSLNPVDAQLVGMALALDADKAAYVPLRHEGQDPAWTERAETMLKSMMTDQNVTKCAHNAKYDISVLFNKGWEILGRIEDTMLMSYLINPNDSRHGMDDLAEQHLHYRTIHFEEVAGTGKDQVTFDKVPLDKACQYAAEDADITFQLYDKLYPQLKDLELVSVYNVVERPLIPVLARMENAGVRVNSDYLTDMSARMEDMIQGLEKEIYELAGEEFNLKSTKQLGEILFEKLGLSPVKKTTKTKSYSTDQSVLEALAAKGHEVPAKMLDYRMVTKLKSTYVDALPDMINATTGRVHSSFNQFVAATGRLSSNNPNLQNIPIRTEMGRDIRAAFIPREGWVMVAADYSQIELRLMAHFSKDETLVGAFRQGEDIHRRTAGEIMGVVPDLVTDDMRRAAKSINFGLIYGMGDFRLAQELGIPRKKAREYIETYFEKMPKVLSFRDEVIAKAREAGEVRTYFGRHRQLPELQSRNKNMQNQGERLAVNTLIQGTAAEIIKLAMIHLDEALSQSDLHASMLLQVHDELVLECPSEEAERVGALLQETMENVVHFEVPLVAEVHTGHNWKETK</sequence>
<keyword evidence="12 16" id="KW-0238">DNA-binding</keyword>
<dbReference type="NCBIfam" id="TIGR00593">
    <property type="entry name" value="pola"/>
    <property type="match status" value="1"/>
</dbReference>
<evidence type="ECO:0000313" key="21">
    <source>
        <dbReference type="Proteomes" id="UP000663929"/>
    </source>
</evidence>
<feature type="domain" description="5'-3' exonuclease" evidence="18">
    <location>
        <begin position="4"/>
        <end position="255"/>
    </location>
</feature>
<gene>
    <name evidence="16 20" type="primary">polA</name>
    <name evidence="20" type="ORF">J3U87_11925</name>
</gene>
<dbReference type="Gene3D" id="3.40.50.1010">
    <property type="entry name" value="5'-nuclease"/>
    <property type="match status" value="1"/>
</dbReference>
<dbReference type="Gene3D" id="1.20.1060.10">
    <property type="entry name" value="Taq DNA Polymerase, Chain T, domain 4"/>
    <property type="match status" value="1"/>
</dbReference>
<proteinExistence type="inferred from homology"/>
<evidence type="ECO:0000259" key="19">
    <source>
        <dbReference type="SMART" id="SM00482"/>
    </source>
</evidence>
<evidence type="ECO:0000256" key="6">
    <source>
        <dbReference type="ARBA" id="ARBA00022705"/>
    </source>
</evidence>
<dbReference type="InterPro" id="IPR002421">
    <property type="entry name" value="5-3_exonuclease"/>
</dbReference>
<dbReference type="GO" id="GO:0008409">
    <property type="term" value="F:5'-3' exonuclease activity"/>
    <property type="evidence" value="ECO:0007669"/>
    <property type="project" value="UniProtKB-UniRule"/>
</dbReference>
<protein>
    <recommendedName>
        <fullName evidence="3 15">DNA polymerase I</fullName>
        <ecNumber evidence="2 15">2.7.7.7</ecNumber>
    </recommendedName>
</protein>
<keyword evidence="6 16" id="KW-0235">DNA replication</keyword>
<dbReference type="SUPFAM" id="SSF53098">
    <property type="entry name" value="Ribonuclease H-like"/>
    <property type="match status" value="1"/>
</dbReference>
<comment type="catalytic activity">
    <reaction evidence="14 16">
        <text>DNA(n) + a 2'-deoxyribonucleoside 5'-triphosphate = DNA(n+1) + diphosphate</text>
        <dbReference type="Rhea" id="RHEA:22508"/>
        <dbReference type="Rhea" id="RHEA-COMP:17339"/>
        <dbReference type="Rhea" id="RHEA-COMP:17340"/>
        <dbReference type="ChEBI" id="CHEBI:33019"/>
        <dbReference type="ChEBI" id="CHEBI:61560"/>
        <dbReference type="ChEBI" id="CHEBI:173112"/>
        <dbReference type="EC" id="2.7.7.7"/>
    </reaction>
</comment>
<dbReference type="InterPro" id="IPR036397">
    <property type="entry name" value="RNaseH_sf"/>
</dbReference>
<dbReference type="GO" id="GO:0003677">
    <property type="term" value="F:DNA binding"/>
    <property type="evidence" value="ECO:0007669"/>
    <property type="project" value="UniProtKB-UniRule"/>
</dbReference>
<evidence type="ECO:0000256" key="1">
    <source>
        <dbReference type="ARBA" id="ARBA00007705"/>
    </source>
</evidence>
<evidence type="ECO:0000256" key="14">
    <source>
        <dbReference type="ARBA" id="ARBA00049244"/>
    </source>
</evidence>
<keyword evidence="8 16" id="KW-0227">DNA damage</keyword>
<evidence type="ECO:0000256" key="10">
    <source>
        <dbReference type="ARBA" id="ARBA00022839"/>
    </source>
</evidence>